<dbReference type="GO" id="GO:0005524">
    <property type="term" value="F:ATP binding"/>
    <property type="evidence" value="ECO:0007669"/>
    <property type="project" value="UniProtKB-KW"/>
</dbReference>
<dbReference type="Pfam" id="PF22590">
    <property type="entry name" value="Cas3-like_C_2"/>
    <property type="match status" value="1"/>
</dbReference>
<keyword evidence="12" id="KW-1185">Reference proteome</keyword>
<keyword evidence="11" id="KW-0540">Nuclease</keyword>
<dbReference type="InterPro" id="IPR006483">
    <property type="entry name" value="CRISPR-assoc_Cas3_HD"/>
</dbReference>
<keyword evidence="4" id="KW-0547">Nucleotide-binding</keyword>
<evidence type="ECO:0000256" key="2">
    <source>
        <dbReference type="ARBA" id="ARBA00009046"/>
    </source>
</evidence>
<sequence>MVVIEDFVEFFAAAHDGAQPFAWQEELLRRLVTEGKWPDQIAAPTGSGKSSVVEIHVFANALAACGQGARVPRRLAVVVNRRALTDSHADQVARLQRLLKEASGGVLSRVREALLSMRVGAKAEEPLVTAVMRGAAAIDRDWLDAPEACGVLCMTPAMWGSSLLFRSYGAWPFARPRLAGMLALDAVVVVDEAHLSRQLLVTARRVAQLAGPSASRIGVPGLQVVEMTATPTTRNGQVIDVTDSLLASDPSLAARVGAPKSVTYVPTSAWPANGKMTKAYLDVVVDQVVAQVEAAAQQASSGPRTVGCVLNRVDSATRVAKALRERGLSCRTWVGRMRPWDLERLKQSDPNLFTTTGSDAVDVLVATQTVEVGVDLDLAALVTELAPGSAVAQRAGRVNRMARRQQGPVVVVGPAAGTRIRNDVPPYGAADLEAARQWVLDRETAGSLSPQAVCAAPPPAEEPRRTCWQRPEPWDADLWARTSQSLVVEPELDLWLRDELDPEVEGVGVVLRELAPLGDPAACESLLTEVEPQEHEVYPASIGTLRSLVLGLAAADSRPLERSVLWRNGAPLADWQALVAQSGEKASKDLRPGDLLVLDPSVPFLTEGVVSEGGREKGEPVPFADFAGLVGQRSSSVRNVVRVITDPDCLGNLADLSLEEISAELGRAPSVPPGRQEGEAPAWVVLREAEPVAFDTDEHSTVSSKGRVALDSHNAAVASRARALGQVLGAQEQVVQQLEDAGRWHDVGKGDPRFQRMLWRGDPAGRELLAKSSASSRRAAKRAWAESGLLAGWRHELASAAAYWESEEAQGAPAGMRDLVTRLIGTSHGRGRPLFEHGPDQAGPGQAIVELVGEGEWEALVSRTDRAWGPWGTAFLEALLRAADCTVSAEGK</sequence>
<accession>A0A7T7M9W3</accession>
<dbReference type="PROSITE" id="PS51192">
    <property type="entry name" value="HELICASE_ATP_BIND_1"/>
    <property type="match status" value="1"/>
</dbReference>
<proteinExistence type="inferred from homology"/>
<dbReference type="InterPro" id="IPR054712">
    <property type="entry name" value="Cas3-like_dom"/>
</dbReference>
<name>A0A7T7M9W3_9ACTO</name>
<dbReference type="InterPro" id="IPR013444">
    <property type="entry name" value="Helicase_Cas3_CRISPR-ass_Anaes"/>
</dbReference>
<dbReference type="GO" id="GO:0051607">
    <property type="term" value="P:defense response to virus"/>
    <property type="evidence" value="ECO:0007669"/>
    <property type="project" value="UniProtKB-KW"/>
</dbReference>
<evidence type="ECO:0000256" key="3">
    <source>
        <dbReference type="ARBA" id="ARBA00022723"/>
    </source>
</evidence>
<dbReference type="AlphaFoldDB" id="A0A7T7M9W3"/>
<dbReference type="GO" id="GO:0016787">
    <property type="term" value="F:hydrolase activity"/>
    <property type="evidence" value="ECO:0007669"/>
    <property type="project" value="UniProtKB-KW"/>
</dbReference>
<dbReference type="NCBIfam" id="TIGR02621">
    <property type="entry name" value="cas3_GSU0051"/>
    <property type="match status" value="1"/>
</dbReference>
<dbReference type="InterPro" id="IPR027417">
    <property type="entry name" value="P-loop_NTPase"/>
</dbReference>
<comment type="similarity">
    <text evidence="2">In the central section; belongs to the CRISPR-associated helicase Cas3 family.</text>
</comment>
<evidence type="ECO:0000256" key="4">
    <source>
        <dbReference type="ARBA" id="ARBA00022741"/>
    </source>
</evidence>
<dbReference type="SMART" id="SM00487">
    <property type="entry name" value="DEXDc"/>
    <property type="match status" value="1"/>
</dbReference>
<dbReference type="GO" id="GO:0004519">
    <property type="term" value="F:endonuclease activity"/>
    <property type="evidence" value="ECO:0007669"/>
    <property type="project" value="UniProtKB-KW"/>
</dbReference>
<comment type="similarity">
    <text evidence="1">In the N-terminal section; belongs to the CRISPR-associated nuclease Cas3-HD family.</text>
</comment>
<dbReference type="GO" id="GO:0046872">
    <property type="term" value="F:metal ion binding"/>
    <property type="evidence" value="ECO:0007669"/>
    <property type="project" value="UniProtKB-KW"/>
</dbReference>
<dbReference type="RefSeq" id="WP_200276001.1">
    <property type="nucleotide sequence ID" value="NZ_CP066802.1"/>
</dbReference>
<dbReference type="Proteomes" id="UP000595895">
    <property type="component" value="Chromosome"/>
</dbReference>
<keyword evidence="8" id="KW-0051">Antiviral defense</keyword>
<evidence type="ECO:0000256" key="6">
    <source>
        <dbReference type="ARBA" id="ARBA00022806"/>
    </source>
</evidence>
<keyword evidence="7" id="KW-0067">ATP-binding</keyword>
<dbReference type="SUPFAM" id="SSF52540">
    <property type="entry name" value="P-loop containing nucleoside triphosphate hydrolases"/>
    <property type="match status" value="1"/>
</dbReference>
<reference evidence="11 12" key="1">
    <citation type="submission" date="2020-12" db="EMBL/GenBank/DDBJ databases">
        <authorList>
            <person name="Zhou J."/>
        </authorList>
    </citation>
    <scope>NUCLEOTIDE SEQUENCE [LARGE SCALE GENOMIC DNA]</scope>
    <source>
        <strain evidence="11 12">CCUG 61299</strain>
    </source>
</reference>
<dbReference type="EMBL" id="CP066802">
    <property type="protein sequence ID" value="QQM67420.1"/>
    <property type="molecule type" value="Genomic_DNA"/>
</dbReference>
<protein>
    <submittedName>
        <fullName evidence="11">Type I-U CRISPR-associated helicase/endonuclease Cas3</fullName>
    </submittedName>
</protein>
<dbReference type="InterPro" id="IPR038257">
    <property type="entry name" value="CRISPR-assoc_Cas3_HD_sf"/>
</dbReference>
<keyword evidence="11" id="KW-0255">Endonuclease</keyword>
<evidence type="ECO:0000259" key="10">
    <source>
        <dbReference type="PROSITE" id="PS51643"/>
    </source>
</evidence>
<dbReference type="Gene3D" id="1.10.3210.30">
    <property type="match status" value="1"/>
</dbReference>
<keyword evidence="3" id="KW-0479">Metal-binding</keyword>
<organism evidence="11 12">
    <name type="scientific">Actinomyces weissii</name>
    <dbReference type="NCBI Taxonomy" id="675090"/>
    <lineage>
        <taxon>Bacteria</taxon>
        <taxon>Bacillati</taxon>
        <taxon>Actinomycetota</taxon>
        <taxon>Actinomycetes</taxon>
        <taxon>Actinomycetales</taxon>
        <taxon>Actinomycetaceae</taxon>
        <taxon>Actinomyces</taxon>
    </lineage>
</organism>
<dbReference type="Gene3D" id="3.40.50.300">
    <property type="entry name" value="P-loop containing nucleotide triphosphate hydrolases"/>
    <property type="match status" value="2"/>
</dbReference>
<feature type="domain" description="HD Cas3-type" evidence="10">
    <location>
        <begin position="703"/>
        <end position="888"/>
    </location>
</feature>
<evidence type="ECO:0000256" key="8">
    <source>
        <dbReference type="ARBA" id="ARBA00023118"/>
    </source>
</evidence>
<evidence type="ECO:0000313" key="12">
    <source>
        <dbReference type="Proteomes" id="UP000595895"/>
    </source>
</evidence>
<evidence type="ECO:0000256" key="1">
    <source>
        <dbReference type="ARBA" id="ARBA00006847"/>
    </source>
</evidence>
<evidence type="ECO:0000313" key="11">
    <source>
        <dbReference type="EMBL" id="QQM67420.1"/>
    </source>
</evidence>
<feature type="domain" description="Helicase ATP-binding" evidence="9">
    <location>
        <begin position="30"/>
        <end position="249"/>
    </location>
</feature>
<evidence type="ECO:0000259" key="9">
    <source>
        <dbReference type="PROSITE" id="PS51192"/>
    </source>
</evidence>
<dbReference type="KEGG" id="awe:JG540_00435"/>
<gene>
    <name evidence="11" type="primary">cas3u</name>
    <name evidence="11" type="ORF">JG540_00435</name>
</gene>
<dbReference type="InterPro" id="IPR014001">
    <property type="entry name" value="Helicase_ATP-bd"/>
</dbReference>
<dbReference type="GO" id="GO:0004386">
    <property type="term" value="F:helicase activity"/>
    <property type="evidence" value="ECO:0007669"/>
    <property type="project" value="UniProtKB-KW"/>
</dbReference>
<evidence type="ECO:0000256" key="7">
    <source>
        <dbReference type="ARBA" id="ARBA00022840"/>
    </source>
</evidence>
<keyword evidence="5" id="KW-0378">Hydrolase</keyword>
<evidence type="ECO:0000256" key="5">
    <source>
        <dbReference type="ARBA" id="ARBA00022801"/>
    </source>
</evidence>
<keyword evidence="6" id="KW-0347">Helicase</keyword>
<dbReference type="PROSITE" id="PS51643">
    <property type="entry name" value="HD_CAS3"/>
    <property type="match status" value="1"/>
</dbReference>